<dbReference type="Gene3D" id="3.30.420.10">
    <property type="entry name" value="Ribonuclease H-like superfamily/Ribonuclease H"/>
    <property type="match status" value="1"/>
</dbReference>
<sequence>MHGEWLWGIEEKIGRCSVEQCELWAIYDRLQFAWDLKWKEVIIETDYATDVNDILGGLKRYTNRDLISRIQELSKHDWQVVIK</sequence>
<dbReference type="InterPro" id="IPR002156">
    <property type="entry name" value="RNaseH_domain"/>
</dbReference>
<dbReference type="InterPro" id="IPR036397">
    <property type="entry name" value="RNaseH_sf"/>
</dbReference>
<proteinExistence type="predicted"/>
<evidence type="ECO:0000313" key="3">
    <source>
        <dbReference type="Proteomes" id="UP000828251"/>
    </source>
</evidence>
<dbReference type="PANTHER" id="PTHR47723">
    <property type="entry name" value="OS05G0353850 PROTEIN"/>
    <property type="match status" value="1"/>
</dbReference>
<accession>A0A9D3ZIL2</accession>
<evidence type="ECO:0000313" key="2">
    <source>
        <dbReference type="EMBL" id="KAH1038788.1"/>
    </source>
</evidence>
<evidence type="ECO:0000259" key="1">
    <source>
        <dbReference type="Pfam" id="PF13456"/>
    </source>
</evidence>
<dbReference type="SUPFAM" id="SSF53098">
    <property type="entry name" value="Ribonuclease H-like"/>
    <property type="match status" value="1"/>
</dbReference>
<dbReference type="OrthoDB" id="1741277at2759"/>
<keyword evidence="3" id="KW-1185">Reference proteome</keyword>
<dbReference type="CDD" id="cd06222">
    <property type="entry name" value="RNase_H_like"/>
    <property type="match status" value="1"/>
</dbReference>
<dbReference type="InterPro" id="IPR044730">
    <property type="entry name" value="RNase_H-like_dom_plant"/>
</dbReference>
<gene>
    <name evidence="2" type="ORF">J1N35_040531</name>
</gene>
<dbReference type="Pfam" id="PF13456">
    <property type="entry name" value="RVT_3"/>
    <property type="match status" value="1"/>
</dbReference>
<reference evidence="2 3" key="1">
    <citation type="journal article" date="2021" name="Plant Biotechnol. J.">
        <title>Multi-omics assisted identification of the key and species-specific regulatory components of drought-tolerant mechanisms in Gossypium stocksii.</title>
        <authorList>
            <person name="Yu D."/>
            <person name="Ke L."/>
            <person name="Zhang D."/>
            <person name="Wu Y."/>
            <person name="Sun Y."/>
            <person name="Mei J."/>
            <person name="Sun J."/>
            <person name="Sun Y."/>
        </authorList>
    </citation>
    <scope>NUCLEOTIDE SEQUENCE [LARGE SCALE GENOMIC DNA]</scope>
    <source>
        <strain evidence="3">cv. E1</strain>
        <tissue evidence="2">Leaf</tissue>
    </source>
</reference>
<feature type="domain" description="RNase H type-1" evidence="1">
    <location>
        <begin position="2"/>
        <end position="82"/>
    </location>
</feature>
<dbReference type="PANTHER" id="PTHR47723:SF13">
    <property type="entry name" value="PUTATIVE-RELATED"/>
    <property type="match status" value="1"/>
</dbReference>
<protein>
    <recommendedName>
        <fullName evidence="1">RNase H type-1 domain-containing protein</fullName>
    </recommendedName>
</protein>
<dbReference type="AlphaFoldDB" id="A0A9D3ZIL2"/>
<comment type="caution">
    <text evidence="2">The sequence shown here is derived from an EMBL/GenBank/DDBJ whole genome shotgun (WGS) entry which is preliminary data.</text>
</comment>
<dbReference type="GO" id="GO:0004523">
    <property type="term" value="F:RNA-DNA hybrid ribonuclease activity"/>
    <property type="evidence" value="ECO:0007669"/>
    <property type="project" value="InterPro"/>
</dbReference>
<dbReference type="EMBL" id="JAIQCV010000012">
    <property type="protein sequence ID" value="KAH1038788.1"/>
    <property type="molecule type" value="Genomic_DNA"/>
</dbReference>
<organism evidence="2 3">
    <name type="scientific">Gossypium stocksii</name>
    <dbReference type="NCBI Taxonomy" id="47602"/>
    <lineage>
        <taxon>Eukaryota</taxon>
        <taxon>Viridiplantae</taxon>
        <taxon>Streptophyta</taxon>
        <taxon>Embryophyta</taxon>
        <taxon>Tracheophyta</taxon>
        <taxon>Spermatophyta</taxon>
        <taxon>Magnoliopsida</taxon>
        <taxon>eudicotyledons</taxon>
        <taxon>Gunneridae</taxon>
        <taxon>Pentapetalae</taxon>
        <taxon>rosids</taxon>
        <taxon>malvids</taxon>
        <taxon>Malvales</taxon>
        <taxon>Malvaceae</taxon>
        <taxon>Malvoideae</taxon>
        <taxon>Gossypium</taxon>
    </lineage>
</organism>
<dbReference type="GO" id="GO:0003676">
    <property type="term" value="F:nucleic acid binding"/>
    <property type="evidence" value="ECO:0007669"/>
    <property type="project" value="InterPro"/>
</dbReference>
<name>A0A9D3ZIL2_9ROSI</name>
<dbReference type="InterPro" id="IPR012337">
    <property type="entry name" value="RNaseH-like_sf"/>
</dbReference>
<dbReference type="Proteomes" id="UP000828251">
    <property type="component" value="Unassembled WGS sequence"/>
</dbReference>
<dbReference type="InterPro" id="IPR053151">
    <property type="entry name" value="RNase_H-like"/>
</dbReference>